<dbReference type="AlphaFoldDB" id="A0A0A2LAS9"/>
<evidence type="ECO:0000313" key="1">
    <source>
        <dbReference type="EMBL" id="KGO76303.1"/>
    </source>
</evidence>
<dbReference type="SUPFAM" id="SSF52266">
    <property type="entry name" value="SGNH hydrolase"/>
    <property type="match status" value="1"/>
</dbReference>
<organism evidence="1 2">
    <name type="scientific">Penicillium italicum</name>
    <name type="common">Blue mold</name>
    <dbReference type="NCBI Taxonomy" id="40296"/>
    <lineage>
        <taxon>Eukaryota</taxon>
        <taxon>Fungi</taxon>
        <taxon>Dikarya</taxon>
        <taxon>Ascomycota</taxon>
        <taxon>Pezizomycotina</taxon>
        <taxon>Eurotiomycetes</taxon>
        <taxon>Eurotiomycetidae</taxon>
        <taxon>Eurotiales</taxon>
        <taxon>Aspergillaceae</taxon>
        <taxon>Penicillium</taxon>
    </lineage>
</organism>
<keyword evidence="2" id="KW-1185">Reference proteome</keyword>
<dbReference type="PhylomeDB" id="A0A0A2LAS9"/>
<evidence type="ECO:0000313" key="2">
    <source>
        <dbReference type="Proteomes" id="UP000030104"/>
    </source>
</evidence>
<dbReference type="Proteomes" id="UP000030104">
    <property type="component" value="Unassembled WGS sequence"/>
</dbReference>
<dbReference type="GO" id="GO:0016787">
    <property type="term" value="F:hydrolase activity"/>
    <property type="evidence" value="ECO:0007669"/>
    <property type="project" value="UniProtKB-KW"/>
</dbReference>
<dbReference type="HOGENOM" id="CLU_3260723_0_0_1"/>
<reference evidence="1 2" key="1">
    <citation type="journal article" date="2015" name="Mol. Plant Microbe Interact.">
        <title>Genome, transcriptome, and functional analyses of Penicillium expansum provide new insights into secondary metabolism and pathogenicity.</title>
        <authorList>
            <person name="Ballester A.R."/>
            <person name="Marcet-Houben M."/>
            <person name="Levin E."/>
            <person name="Sela N."/>
            <person name="Selma-Lazaro C."/>
            <person name="Carmona L."/>
            <person name="Wisniewski M."/>
            <person name="Droby S."/>
            <person name="Gonzalez-Candelas L."/>
            <person name="Gabaldon T."/>
        </authorList>
    </citation>
    <scope>NUCLEOTIDE SEQUENCE [LARGE SCALE GENOMIC DNA]</scope>
    <source>
        <strain evidence="1 2">PHI-1</strain>
    </source>
</reference>
<name>A0A0A2LAS9_PENIT</name>
<gene>
    <name evidence="1" type="ORF">PITC_037290</name>
</gene>
<sequence>MAWELFSWPDLLLRRDDSGDHLHPTVVGYQELADYFPLRVLE</sequence>
<proteinExistence type="predicted"/>
<comment type="caution">
    <text evidence="1">The sequence shown here is derived from an EMBL/GenBank/DDBJ whole genome shotgun (WGS) entry which is preliminary data.</text>
</comment>
<keyword evidence="1" id="KW-0378">Hydrolase</keyword>
<accession>A0A0A2LAS9</accession>
<dbReference type="OrthoDB" id="10071171at2759"/>
<dbReference type="EMBL" id="JQGA01000294">
    <property type="protein sequence ID" value="KGO76303.1"/>
    <property type="molecule type" value="Genomic_DNA"/>
</dbReference>
<protein>
    <submittedName>
        <fullName evidence="1">Esterase, SGNH hydrolase-type</fullName>
    </submittedName>
</protein>